<evidence type="ECO:0000256" key="1">
    <source>
        <dbReference type="ARBA" id="ARBA00004123"/>
    </source>
</evidence>
<dbReference type="RefSeq" id="XP_042617387.1">
    <property type="nucleotide sequence ID" value="XM_042761453.1"/>
</dbReference>
<accession>A0A9Q9YBX8</accession>
<evidence type="ECO:0000256" key="7">
    <source>
        <dbReference type="ARBA" id="ARBA00023015"/>
    </source>
</evidence>
<dbReference type="GO" id="GO:0006310">
    <property type="term" value="P:DNA recombination"/>
    <property type="evidence" value="ECO:0007669"/>
    <property type="project" value="UniProtKB-KW"/>
</dbReference>
<dbReference type="FunFam" id="3.30.420.40:FF:000129">
    <property type="entry name" value="Actin-related protein 8"/>
    <property type="match status" value="1"/>
</dbReference>
<keyword evidence="7" id="KW-0805">Transcription regulation</keyword>
<keyword evidence="6" id="KW-0067">ATP-binding</keyword>
<dbReference type="GO" id="GO:0005634">
    <property type="term" value="C:nucleus"/>
    <property type="evidence" value="ECO:0007669"/>
    <property type="project" value="UniProtKB-SubCell"/>
</dbReference>
<dbReference type="GO" id="GO:0005524">
    <property type="term" value="F:ATP binding"/>
    <property type="evidence" value="ECO:0007669"/>
    <property type="project" value="UniProtKB-KW"/>
</dbReference>
<evidence type="ECO:0000256" key="9">
    <source>
        <dbReference type="ARBA" id="ARBA00023172"/>
    </source>
</evidence>
<keyword evidence="11" id="KW-0539">Nucleus</keyword>
<feature type="compositionally biased region" description="Basic and acidic residues" evidence="13">
    <location>
        <begin position="1"/>
        <end position="20"/>
    </location>
</feature>
<evidence type="ECO:0000256" key="12">
    <source>
        <dbReference type="ARBA" id="ARBA00025560"/>
    </source>
</evidence>
<keyword evidence="8" id="KW-0804">Transcription</keyword>
<comment type="similarity">
    <text evidence="2">Belongs to the actin family. ARP8 subfamily.</text>
</comment>
<evidence type="ECO:0000256" key="5">
    <source>
        <dbReference type="ARBA" id="ARBA00022763"/>
    </source>
</evidence>
<dbReference type="AlphaFoldDB" id="A0A9Q9YBX8"/>
<dbReference type="Proteomes" id="UP001155660">
    <property type="component" value="Chromosome A8"/>
</dbReference>
<protein>
    <recommendedName>
        <fullName evidence="3">Actin-related protein 8</fullName>
    </recommendedName>
</protein>
<evidence type="ECO:0000256" key="2">
    <source>
        <dbReference type="ARBA" id="ARBA00007720"/>
    </source>
</evidence>
<proteinExistence type="inferred from homology"/>
<sequence>MTQTDRDVGNGRDREKEQRGVKRPVVPAAVPEPLQDVTNPLSVSGDQAYVNHTGCYSIHWPICRGHLNIHSGPGGSLTASLVDLETIWSHALQKLLEIPLKDLKYYRCILLIPDIYNRQHVKEVVHMLLVKMGFSGMSLKPSSPDDPITSGEKRQVVINKLIHILGGLRMGTFLANLIFVCTIPEETSSALLSRKTVMTQFEGKALGVDKPILHIIDSCASDEMKRKMYSCILVVGGGLLFHGAQEFLQHHSLNKMPPSFHRLVENVDVITRPKDMDPCVIAWKGGAMLACLDTTQELWIHQREWQRFGVRMLCVRAAFVR</sequence>
<keyword evidence="5" id="KW-0227">DNA damage</keyword>
<dbReference type="GO" id="GO:0006281">
    <property type="term" value="P:DNA repair"/>
    <property type="evidence" value="ECO:0007669"/>
    <property type="project" value="UniProtKB-KW"/>
</dbReference>
<dbReference type="InterPro" id="IPR004000">
    <property type="entry name" value="Actin"/>
</dbReference>
<evidence type="ECO:0000256" key="4">
    <source>
        <dbReference type="ARBA" id="ARBA00022741"/>
    </source>
</evidence>
<evidence type="ECO:0000313" key="14">
    <source>
        <dbReference type="RefSeq" id="XP_042617387.1"/>
    </source>
</evidence>
<dbReference type="GeneID" id="122145871"/>
<evidence type="ECO:0000256" key="10">
    <source>
        <dbReference type="ARBA" id="ARBA00023204"/>
    </source>
</evidence>
<comment type="subcellular location">
    <subcellularLocation>
        <location evidence="1">Nucleus</location>
    </subcellularLocation>
</comment>
<dbReference type="OrthoDB" id="5572108at2759"/>
<keyword evidence="10" id="KW-0234">DNA repair</keyword>
<dbReference type="Pfam" id="PF00022">
    <property type="entry name" value="Actin"/>
    <property type="match status" value="1"/>
</dbReference>
<reference evidence="14" key="1">
    <citation type="submission" date="2025-08" db="UniProtKB">
        <authorList>
            <consortium name="RefSeq"/>
        </authorList>
    </citation>
    <scope>IDENTIFICATION</scope>
    <source>
        <tissue evidence="14">Muscle</tissue>
    </source>
</reference>
<dbReference type="FunFam" id="3.30.420.40:FF:000121">
    <property type="entry name" value="Actin-related protein 8"/>
    <property type="match status" value="1"/>
</dbReference>
<comment type="function">
    <text evidence="12">Plays an important role in the functional organization of mitotic chromosomes. Exhibits low basal ATPase activity, and unable to polymerize.</text>
</comment>
<feature type="region of interest" description="Disordered" evidence="13">
    <location>
        <begin position="1"/>
        <end position="26"/>
    </location>
</feature>
<keyword evidence="9" id="KW-0233">DNA recombination</keyword>
<evidence type="ECO:0000256" key="8">
    <source>
        <dbReference type="ARBA" id="ARBA00023163"/>
    </source>
</evidence>
<keyword evidence="4" id="KW-0547">Nucleotide-binding</keyword>
<evidence type="ECO:0000256" key="3">
    <source>
        <dbReference type="ARBA" id="ARBA00021608"/>
    </source>
</evidence>
<evidence type="ECO:0000256" key="13">
    <source>
        <dbReference type="SAM" id="MobiDB-lite"/>
    </source>
</evidence>
<gene>
    <name evidence="14" type="primary">actr8</name>
</gene>
<organism evidence="14">
    <name type="scientific">Cyprinus carpio</name>
    <name type="common">Common carp</name>
    <dbReference type="NCBI Taxonomy" id="7962"/>
    <lineage>
        <taxon>Eukaryota</taxon>
        <taxon>Metazoa</taxon>
        <taxon>Chordata</taxon>
        <taxon>Craniata</taxon>
        <taxon>Vertebrata</taxon>
        <taxon>Euteleostomi</taxon>
        <taxon>Actinopterygii</taxon>
        <taxon>Neopterygii</taxon>
        <taxon>Teleostei</taxon>
        <taxon>Ostariophysi</taxon>
        <taxon>Cypriniformes</taxon>
        <taxon>Cyprinidae</taxon>
        <taxon>Cyprininae</taxon>
        <taxon>Cyprinus</taxon>
    </lineage>
</organism>
<dbReference type="KEGG" id="ccar:122145871"/>
<name>A0A9Q9YBX8_CYPCA</name>
<dbReference type="PANTHER" id="PTHR11937">
    <property type="entry name" value="ACTIN"/>
    <property type="match status" value="1"/>
</dbReference>
<evidence type="ECO:0000256" key="6">
    <source>
        <dbReference type="ARBA" id="ARBA00022840"/>
    </source>
</evidence>
<evidence type="ECO:0000256" key="11">
    <source>
        <dbReference type="ARBA" id="ARBA00023242"/>
    </source>
</evidence>